<dbReference type="EMBL" id="ATLK01000002">
    <property type="protein sequence ID" value="KFF30619.1"/>
    <property type="molecule type" value="Genomic_DNA"/>
</dbReference>
<accession>A0A086BNV5</accession>
<name>A0A086BNV5_9BIFI</name>
<sequence length="59" mass="6690">MSNKPLTIAVSFFAVALILAHIISFVTGSQFWGTCTYPAVWVVMIIFMAIESRWKHDKD</sequence>
<keyword evidence="1" id="KW-1133">Transmembrane helix</keyword>
<proteinExistence type="predicted"/>
<keyword evidence="1" id="KW-0472">Membrane</keyword>
<keyword evidence="3" id="KW-1185">Reference proteome</keyword>
<evidence type="ECO:0000313" key="3">
    <source>
        <dbReference type="Proteomes" id="UP000028730"/>
    </source>
</evidence>
<keyword evidence="1" id="KW-0812">Transmembrane</keyword>
<organism evidence="2 3">
    <name type="scientific">Bifidobacterium bombi DSM 19703</name>
    <dbReference type="NCBI Taxonomy" id="1341695"/>
    <lineage>
        <taxon>Bacteria</taxon>
        <taxon>Bacillati</taxon>
        <taxon>Actinomycetota</taxon>
        <taxon>Actinomycetes</taxon>
        <taxon>Bifidobacteriales</taxon>
        <taxon>Bifidobacteriaceae</taxon>
        <taxon>Bifidobacterium</taxon>
    </lineage>
</organism>
<evidence type="ECO:0000313" key="2">
    <source>
        <dbReference type="EMBL" id="KFF30619.1"/>
    </source>
</evidence>
<reference evidence="2 3" key="1">
    <citation type="journal article" date="2014" name="Appl. Environ. Microbiol.">
        <title>Genomic encyclopedia of type strains of the genus Bifidobacterium.</title>
        <authorList>
            <person name="Milani C."/>
            <person name="Lugli G.A."/>
            <person name="Duranti S."/>
            <person name="Turroni F."/>
            <person name="Bottacini F."/>
            <person name="Mangifesta M."/>
            <person name="Sanchez B."/>
            <person name="Viappiani A."/>
            <person name="Mancabelli L."/>
            <person name="Taminiau B."/>
            <person name="Delcenserie V."/>
            <person name="Barrangou R."/>
            <person name="Margolles A."/>
            <person name="van Sinderen D."/>
            <person name="Ventura M."/>
        </authorList>
    </citation>
    <scope>NUCLEOTIDE SEQUENCE [LARGE SCALE GENOMIC DNA]</scope>
    <source>
        <strain evidence="2 3">DSM 19703</strain>
    </source>
</reference>
<evidence type="ECO:0000256" key="1">
    <source>
        <dbReference type="SAM" id="Phobius"/>
    </source>
</evidence>
<feature type="transmembrane region" description="Helical" evidence="1">
    <location>
        <begin position="30"/>
        <end position="50"/>
    </location>
</feature>
<dbReference type="Proteomes" id="UP000028730">
    <property type="component" value="Unassembled WGS sequence"/>
</dbReference>
<gene>
    <name evidence="2" type="ORF">BBOMB_1483</name>
</gene>
<comment type="caution">
    <text evidence="2">The sequence shown here is derived from an EMBL/GenBank/DDBJ whole genome shotgun (WGS) entry which is preliminary data.</text>
</comment>
<protein>
    <submittedName>
        <fullName evidence="2">Uncharacterized protein</fullName>
    </submittedName>
</protein>
<dbReference type="AlphaFoldDB" id="A0A086BNV5"/>